<dbReference type="PANTHER" id="PTHR35271:SF1">
    <property type="entry name" value="ABC TRANSPORTER, SUBSTRATE-BINDING LIPOPROTEIN"/>
    <property type="match status" value="1"/>
</dbReference>
<dbReference type="Proteomes" id="UP000388235">
    <property type="component" value="Chromosome"/>
</dbReference>
<dbReference type="EMBL" id="CP045871">
    <property type="protein sequence ID" value="QGG80178.1"/>
    <property type="molecule type" value="Genomic_DNA"/>
</dbReference>
<keyword evidence="3" id="KW-1185">Reference proteome</keyword>
<evidence type="ECO:0000313" key="3">
    <source>
        <dbReference type="Proteomes" id="UP000388235"/>
    </source>
</evidence>
<dbReference type="OrthoDB" id="9776955at2"/>
<evidence type="ECO:0000313" key="2">
    <source>
        <dbReference type="EMBL" id="QGG80178.1"/>
    </source>
</evidence>
<accession>A0A5Q2Q7Y1</accession>
<name>A0A5Q2Q7Y1_9GAMM</name>
<feature type="chain" id="PRO_5024335194" evidence="1">
    <location>
        <begin position="29"/>
        <end position="340"/>
    </location>
</feature>
<sequence length="340" mass="35858">MRKLVSSWMALMALALPLSIAPPSAAEAKPKVIYLVLWRGWEDASEGFKDGLDSAGIDYELIVRNAEGQKDRLAGFVAEAKALDVDLVATWGTSVATGMLGLHAGDANQLTVAPIPAVFMIVSQPIGSGLVADLSSSGRNFTGSLYLVSEQTQLTVLNSFGPVKRLAVVYNPLEANSTINVKRLTQLAKERQFELLARPVPLTVDGQPDGEQIIDTVESLAALGVDWFYQGPDSFMNKNGSIYVTAATAFGIPTFASTDRLVHEAGALLSVSNSYRAAGVVAAGKAAAILRDGVDPADIPITGPKEPSIVINIDSALALETYPPLSLLGLSKIVTAVPLE</sequence>
<dbReference type="KEGG" id="llp:GH975_06150"/>
<dbReference type="AlphaFoldDB" id="A0A5Q2Q7Y1"/>
<dbReference type="RefSeq" id="WP_153713682.1">
    <property type="nucleotide sequence ID" value="NZ_CP045871.1"/>
</dbReference>
<feature type="signal peptide" evidence="1">
    <location>
        <begin position="1"/>
        <end position="28"/>
    </location>
</feature>
<reference evidence="2 3" key="1">
    <citation type="submission" date="2019-11" db="EMBL/GenBank/DDBJ databases">
        <authorList>
            <person name="Khan S.A."/>
            <person name="Jeon C.O."/>
            <person name="Chun B.H."/>
        </authorList>
    </citation>
    <scope>NUCLEOTIDE SEQUENCE [LARGE SCALE GENOMIC DNA]</scope>
    <source>
        <strain evidence="2 3">IMCC 1097</strain>
    </source>
</reference>
<dbReference type="CDD" id="cd06325">
    <property type="entry name" value="PBP1_ABC_unchar_transporter"/>
    <property type="match status" value="1"/>
</dbReference>
<keyword evidence="1" id="KW-0732">Signal</keyword>
<organism evidence="2 3">
    <name type="scientific">Litorivicinus lipolyticus</name>
    <dbReference type="NCBI Taxonomy" id="418701"/>
    <lineage>
        <taxon>Bacteria</taxon>
        <taxon>Pseudomonadati</taxon>
        <taxon>Pseudomonadota</taxon>
        <taxon>Gammaproteobacteria</taxon>
        <taxon>Oceanospirillales</taxon>
        <taxon>Litorivicinaceae</taxon>
        <taxon>Litorivicinus</taxon>
    </lineage>
</organism>
<dbReference type="Pfam" id="PF04392">
    <property type="entry name" value="ABC_sub_bind"/>
    <property type="match status" value="1"/>
</dbReference>
<evidence type="ECO:0000256" key="1">
    <source>
        <dbReference type="SAM" id="SignalP"/>
    </source>
</evidence>
<dbReference type="Gene3D" id="3.40.50.2300">
    <property type="match status" value="2"/>
</dbReference>
<protein>
    <submittedName>
        <fullName evidence="2">ABC transporter substrate-binding protein</fullName>
    </submittedName>
</protein>
<dbReference type="PANTHER" id="PTHR35271">
    <property type="entry name" value="ABC TRANSPORTER, SUBSTRATE-BINDING LIPOPROTEIN-RELATED"/>
    <property type="match status" value="1"/>
</dbReference>
<proteinExistence type="predicted"/>
<dbReference type="InterPro" id="IPR007487">
    <property type="entry name" value="ABC_transpt-TYRBP-like"/>
</dbReference>
<gene>
    <name evidence="2" type="ORF">GH975_06150</name>
</gene>